<protein>
    <submittedName>
        <fullName evidence="1">L1 capsid protein</fullName>
    </submittedName>
</protein>
<accession>B8RBQ4</accession>
<gene>
    <name evidence="1" type="primary">L1</name>
</gene>
<reference evidence="1" key="1">
    <citation type="journal article" date="2009" name="J. Med. Virol.">
        <title>High-risk HPV types in lesions of the uterine cervix of female commercial sex workers in the Philippines.</title>
        <authorList>
            <person name="Miyashita M."/>
            <person name="Agdamag D.M."/>
            <person name="Sasagawa T."/>
            <person name="Matsushita K."/>
            <person name="Salud L.M."/>
            <person name="Salud C.O."/>
            <person name="Saikawa K."/>
            <person name="Leano P.S."/>
            <person name="Pagcaliwagan T."/>
            <person name="Acuna J."/>
            <person name="Ishizaki A."/>
            <person name="Kageyama S."/>
            <person name="Ichimura H."/>
        </authorList>
    </citation>
    <scope>NUCLEOTIDE SEQUENCE</scope>
    <source>
        <strain evidence="1">06July_PHL_GP120_03</strain>
    </source>
</reference>
<name>B8RBQ4_9PAPI</name>
<feature type="non-terminal residue" evidence="1">
    <location>
        <position position="32"/>
    </location>
</feature>
<evidence type="ECO:0000313" key="1">
    <source>
        <dbReference type="EMBL" id="ACK57157.1"/>
    </source>
</evidence>
<proteinExistence type="predicted"/>
<sequence>RSTRFNIMCLYTKSCAKIHMSLLSLSTIVDMW</sequence>
<organism evidence="1">
    <name type="scientific">Human papillomavirus</name>
    <dbReference type="NCBI Taxonomy" id="10566"/>
    <lineage>
        <taxon>Viruses</taxon>
        <taxon>Monodnaviria</taxon>
        <taxon>Shotokuvirae</taxon>
        <taxon>Cossaviricota</taxon>
        <taxon>Papovaviricetes</taxon>
        <taxon>Zurhausenvirales</taxon>
        <taxon>Papillomaviridae</taxon>
    </lineage>
</organism>
<dbReference type="EMBL" id="EU911883">
    <property type="protein sequence ID" value="ACK57157.1"/>
    <property type="molecule type" value="Genomic_DNA"/>
</dbReference>
<feature type="non-terminal residue" evidence="1">
    <location>
        <position position="1"/>
    </location>
</feature>